<keyword evidence="3 5" id="KW-0560">Oxidoreductase</keyword>
<evidence type="ECO:0000313" key="5">
    <source>
        <dbReference type="EMBL" id="HGC43367.1"/>
    </source>
</evidence>
<reference evidence="5" key="1">
    <citation type="journal article" date="2020" name="mSystems">
        <title>Genome- and Community-Level Interaction Insights into Carbon Utilization and Element Cycling Functions of Hydrothermarchaeota in Hydrothermal Sediment.</title>
        <authorList>
            <person name="Zhou Z."/>
            <person name="Liu Y."/>
            <person name="Xu W."/>
            <person name="Pan J."/>
            <person name="Luo Z.H."/>
            <person name="Li M."/>
        </authorList>
    </citation>
    <scope>NUCLEOTIDE SEQUENCE</scope>
    <source>
        <strain evidence="5">SpSt-997</strain>
    </source>
</reference>
<dbReference type="SUPFAM" id="SSF49482">
    <property type="entry name" value="Aromatic compound dioxygenase"/>
    <property type="match status" value="1"/>
</dbReference>
<accession>A0A8J4HBG8</accession>
<dbReference type="Pfam" id="PF00775">
    <property type="entry name" value="Dioxygenase_C"/>
    <property type="match status" value="1"/>
</dbReference>
<dbReference type="AlphaFoldDB" id="A0A8J4HBG8"/>
<dbReference type="EC" id="1.13.11.3" evidence="5"/>
<dbReference type="InterPro" id="IPR050770">
    <property type="entry name" value="Intradiol_RC_Dioxygenase"/>
</dbReference>
<protein>
    <submittedName>
        <fullName evidence="5">Protocatechuate 3,4-dioxygenase subunit alpha</fullName>
        <ecNumber evidence="5">1.13.11.3</ecNumber>
    </submittedName>
</protein>
<dbReference type="PANTHER" id="PTHR33711">
    <property type="entry name" value="DIOXYGENASE, PUTATIVE (AFU_ORTHOLOGUE AFUA_2G02910)-RELATED"/>
    <property type="match status" value="1"/>
</dbReference>
<dbReference type="InterPro" id="IPR015889">
    <property type="entry name" value="Intradiol_dOase_core"/>
</dbReference>
<dbReference type="PANTHER" id="PTHR33711:SF9">
    <property type="entry name" value="PROTOCATECHUATE 3,4-DIOXYGENASE ALPHA CHAIN"/>
    <property type="match status" value="1"/>
</dbReference>
<dbReference type="GO" id="GO:0008199">
    <property type="term" value="F:ferric iron binding"/>
    <property type="evidence" value="ECO:0007669"/>
    <property type="project" value="InterPro"/>
</dbReference>
<dbReference type="EMBL" id="DTQM01000179">
    <property type="protein sequence ID" value="HGC43367.1"/>
    <property type="molecule type" value="Genomic_DNA"/>
</dbReference>
<feature type="domain" description="Intradiol ring-cleavage dioxygenases" evidence="4">
    <location>
        <begin position="31"/>
        <end position="153"/>
    </location>
</feature>
<dbReference type="InterPro" id="IPR012786">
    <property type="entry name" value="Protocat_dOase_a"/>
</dbReference>
<evidence type="ECO:0000259" key="4">
    <source>
        <dbReference type="Pfam" id="PF00775"/>
    </source>
</evidence>
<dbReference type="InterPro" id="IPR000627">
    <property type="entry name" value="Intradiol_dOase_C"/>
</dbReference>
<organism evidence="5">
    <name type="scientific">Acidicaldus sp</name>
    <dbReference type="NCBI Taxonomy" id="1872105"/>
    <lineage>
        <taxon>Bacteria</taxon>
        <taxon>Pseudomonadati</taxon>
        <taxon>Pseudomonadota</taxon>
        <taxon>Alphaproteobacteria</taxon>
        <taxon>Acetobacterales</taxon>
        <taxon>Acetobacteraceae</taxon>
        <taxon>Acidicaldus</taxon>
    </lineage>
</organism>
<name>A0A8J4HBG8_9PROT</name>
<proteinExistence type="inferred from homology"/>
<evidence type="ECO:0000256" key="2">
    <source>
        <dbReference type="ARBA" id="ARBA00022964"/>
    </source>
</evidence>
<sequence length="173" mass="18718">MPQATSQQTIGPYWHLILHPEWADLTRFGAAGERITLTGRVIDGEGAPVADAAVEIWQADPPADAHFPGFGRARADDAGRFRFVTLKPGPVPGRGNAWQAPHLALAIHARGLLRPLFTRLYFAGDPRNEADPLLGAIADPARRATLIANPTAAATWHLDIRLQGAGETVFFDF</sequence>
<keyword evidence="2" id="KW-0223">Dioxygenase</keyword>
<dbReference type="Gene3D" id="2.60.130.10">
    <property type="entry name" value="Aromatic compound dioxygenase"/>
    <property type="match status" value="1"/>
</dbReference>
<evidence type="ECO:0000256" key="3">
    <source>
        <dbReference type="ARBA" id="ARBA00023002"/>
    </source>
</evidence>
<comment type="similarity">
    <text evidence="1">Belongs to the intradiol ring-cleavage dioxygenase family.</text>
</comment>
<evidence type="ECO:0000256" key="1">
    <source>
        <dbReference type="ARBA" id="ARBA00007825"/>
    </source>
</evidence>
<gene>
    <name evidence="5" type="primary">pcaG</name>
    <name evidence="5" type="ORF">ENY07_09155</name>
</gene>
<dbReference type="NCBIfam" id="TIGR02423">
    <property type="entry name" value="protocat_alph"/>
    <property type="match status" value="1"/>
</dbReference>
<dbReference type="GO" id="GO:0018578">
    <property type="term" value="F:protocatechuate 3,4-dioxygenase activity"/>
    <property type="evidence" value="ECO:0007669"/>
    <property type="project" value="UniProtKB-EC"/>
</dbReference>
<comment type="caution">
    <text evidence="5">The sequence shown here is derived from an EMBL/GenBank/DDBJ whole genome shotgun (WGS) entry which is preliminary data.</text>
</comment>